<dbReference type="Gene3D" id="3.40.710.10">
    <property type="entry name" value="DD-peptidase/beta-lactamase superfamily"/>
    <property type="match status" value="1"/>
</dbReference>
<dbReference type="SUPFAM" id="SSF54184">
    <property type="entry name" value="Penicillin-binding protein 2x (pbp-2x), c-terminal domain"/>
    <property type="match status" value="2"/>
</dbReference>
<dbReference type="CDD" id="cd06575">
    <property type="entry name" value="PASTA_Pbp2x-like_2"/>
    <property type="match status" value="1"/>
</dbReference>
<dbReference type="KEGG" id="cmah:C1I91_10385"/>
<evidence type="ECO:0000256" key="4">
    <source>
        <dbReference type="SAM" id="Phobius"/>
    </source>
</evidence>
<dbReference type="Proteomes" id="UP000286268">
    <property type="component" value="Chromosome"/>
</dbReference>
<keyword evidence="4" id="KW-1133">Transmembrane helix</keyword>
<keyword evidence="3 4" id="KW-0472">Membrane</keyword>
<dbReference type="InterPro" id="IPR011927">
    <property type="entry name" value="SpoVD_pbp"/>
</dbReference>
<dbReference type="SMART" id="SM00740">
    <property type="entry name" value="PASTA"/>
    <property type="match status" value="2"/>
</dbReference>
<dbReference type="InterPro" id="IPR050515">
    <property type="entry name" value="Beta-lactam/transpept"/>
</dbReference>
<keyword evidence="7" id="KW-1185">Reference proteome</keyword>
<protein>
    <submittedName>
        <fullName evidence="6">Stage V sporulation protein D</fullName>
    </submittedName>
</protein>
<feature type="transmembrane region" description="Helical" evidence="4">
    <location>
        <begin position="16"/>
        <end position="39"/>
    </location>
</feature>
<dbReference type="Gene3D" id="3.30.10.20">
    <property type="match status" value="1"/>
</dbReference>
<organism evidence="6 7">
    <name type="scientific">Clostridium manihotivorum</name>
    <dbReference type="NCBI Taxonomy" id="2320868"/>
    <lineage>
        <taxon>Bacteria</taxon>
        <taxon>Bacillati</taxon>
        <taxon>Bacillota</taxon>
        <taxon>Clostridia</taxon>
        <taxon>Eubacteriales</taxon>
        <taxon>Clostridiaceae</taxon>
        <taxon>Clostridium</taxon>
    </lineage>
</organism>
<evidence type="ECO:0000313" key="7">
    <source>
        <dbReference type="Proteomes" id="UP000286268"/>
    </source>
</evidence>
<dbReference type="NCBIfam" id="TIGR02214">
    <property type="entry name" value="spoVD_pbp"/>
    <property type="match status" value="1"/>
</dbReference>
<dbReference type="SUPFAM" id="SSF56601">
    <property type="entry name" value="beta-lactamase/transpeptidase-like"/>
    <property type="match status" value="1"/>
</dbReference>
<keyword evidence="4" id="KW-0812">Transmembrane</keyword>
<dbReference type="Gene3D" id="3.90.1310.10">
    <property type="entry name" value="Penicillin-binding protein 2a (Domain 2)"/>
    <property type="match status" value="1"/>
</dbReference>
<dbReference type="InterPro" id="IPR005311">
    <property type="entry name" value="PBP_dimer"/>
</dbReference>
<dbReference type="GO" id="GO:0071555">
    <property type="term" value="P:cell wall organization"/>
    <property type="evidence" value="ECO:0007669"/>
    <property type="project" value="TreeGrafter"/>
</dbReference>
<gene>
    <name evidence="6" type="ORF">C1I91_10385</name>
</gene>
<dbReference type="PROSITE" id="PS51178">
    <property type="entry name" value="PASTA"/>
    <property type="match status" value="2"/>
</dbReference>
<sequence>MFEHNYRDEATTKKRMWITVVFLTILFFGLTLRLAYVMIIKGSDYSKMATEQWTSRIEIDAVRGKILDRNGAELAVSGNVYRVDFDLNAIREYLKKHKSTNEDIAPKIAAALDLTKEDVLKKLNTKLPSGADAGAAHVVRRIEKDVADKVKALQINGVMVSPDTKRYYPNNNLLSHVLGNTNSDGKGLNGVEYQYDKDLAGTPGVRIAEINRKSEELPYTISNFTAPIPGKDVELTIDRQIQMFADKAASQALSDNKAKAVSVIVMNPKNGEILAMANKPDFNPNNPYEGAENFDGATASDKLQKMWRNRAVSDSFEPGSIFKVFTAIAAMEEGVADKGETYSCAGSVKVLNRIIKCWKRSGHGTETFGEILKNSCNVAFIEVGKKLGKDKLAEYIKKFGFGSKSGVDLPGEAKGITKSPATITDIDLATISFGQTNTVNPIQFMAGFNTIANNGTWIQPHVMREVSHVDDQGNRVVDRKFEPKTQQVVSKEKTTKLREYLEKVVSEGSAKRTFIDGYHIAGKTGTAQKVNSANGTYEAGKYISSFVGMAPANDPQLTVMVSIDEASAGEYYGGVIAVPVAKTVFNDIFNYLDPSVISKDTSSNTDAPDAIIPEVRGMKIDEAKKKLKDSKIDFDIEGQGEYVTDIKPTPGYTVKEGSKVNLYSGSSGNYNRDVIVPDIKGYTKEGATKILEKVGLKAEFSGKGLMVDEQTIQPGEVVKKGDSIGLTLSDDVDD</sequence>
<dbReference type="AlphaFoldDB" id="A0A410DSL8"/>
<dbReference type="GO" id="GO:0005886">
    <property type="term" value="C:plasma membrane"/>
    <property type="evidence" value="ECO:0007669"/>
    <property type="project" value="TreeGrafter"/>
</dbReference>
<proteinExistence type="inferred from homology"/>
<dbReference type="Pfam" id="PF03717">
    <property type="entry name" value="PBP_dimer"/>
    <property type="match status" value="1"/>
</dbReference>
<comment type="similarity">
    <text evidence="2">Belongs to the transpeptidase family.</text>
</comment>
<dbReference type="PANTHER" id="PTHR30627">
    <property type="entry name" value="PEPTIDOGLYCAN D,D-TRANSPEPTIDASE"/>
    <property type="match status" value="1"/>
</dbReference>
<dbReference type="Gene3D" id="3.30.450.330">
    <property type="match status" value="1"/>
</dbReference>
<evidence type="ECO:0000313" key="6">
    <source>
        <dbReference type="EMBL" id="QAA32028.1"/>
    </source>
</evidence>
<dbReference type="GO" id="GO:0008658">
    <property type="term" value="F:penicillin binding"/>
    <property type="evidence" value="ECO:0007669"/>
    <property type="project" value="InterPro"/>
</dbReference>
<dbReference type="Pfam" id="PF00905">
    <property type="entry name" value="Transpeptidase"/>
    <property type="match status" value="1"/>
</dbReference>
<name>A0A410DSL8_9CLOT</name>
<comment type="subcellular location">
    <subcellularLocation>
        <location evidence="1">Membrane</location>
    </subcellularLocation>
</comment>
<evidence type="ECO:0000259" key="5">
    <source>
        <dbReference type="PROSITE" id="PS51178"/>
    </source>
</evidence>
<dbReference type="OrthoDB" id="9804124at2"/>
<feature type="domain" description="PASTA" evidence="5">
    <location>
        <begin position="606"/>
        <end position="666"/>
    </location>
</feature>
<evidence type="ECO:0000256" key="3">
    <source>
        <dbReference type="ARBA" id="ARBA00023136"/>
    </source>
</evidence>
<dbReference type="InterPro" id="IPR001460">
    <property type="entry name" value="PCN-bd_Tpept"/>
</dbReference>
<evidence type="ECO:0000256" key="2">
    <source>
        <dbReference type="ARBA" id="ARBA00007171"/>
    </source>
</evidence>
<dbReference type="InterPro" id="IPR005543">
    <property type="entry name" value="PASTA_dom"/>
</dbReference>
<feature type="domain" description="PASTA" evidence="5">
    <location>
        <begin position="670"/>
        <end position="730"/>
    </location>
</feature>
<dbReference type="SUPFAM" id="SSF56519">
    <property type="entry name" value="Penicillin binding protein dimerisation domain"/>
    <property type="match status" value="1"/>
</dbReference>
<dbReference type="InterPro" id="IPR036138">
    <property type="entry name" value="PBP_dimer_sf"/>
</dbReference>
<reference evidence="6 7" key="1">
    <citation type="submission" date="2018-01" db="EMBL/GenBank/DDBJ databases">
        <title>Genome Sequencing and Assembly of Anaerobacter polyendosporus strain CT4.</title>
        <authorList>
            <person name="Tachaapaikoon C."/>
            <person name="Sutheeworapong S."/>
            <person name="Jenjaroenpun P."/>
            <person name="Wongsurawat T."/>
            <person name="Nookeaw I."/>
            <person name="Cheawchanlertfa P."/>
            <person name="Kosugi A."/>
            <person name="Cheevadhanarak S."/>
            <person name="Ratanakhanokchai K."/>
        </authorList>
    </citation>
    <scope>NUCLEOTIDE SEQUENCE [LARGE SCALE GENOMIC DNA]</scope>
    <source>
        <strain evidence="6 7">CT4</strain>
    </source>
</reference>
<dbReference type="InterPro" id="IPR012338">
    <property type="entry name" value="Beta-lactam/transpept-like"/>
</dbReference>
<dbReference type="CDD" id="cd06576">
    <property type="entry name" value="PASTA_Pbp2x-like_1"/>
    <property type="match status" value="1"/>
</dbReference>
<evidence type="ECO:0000256" key="1">
    <source>
        <dbReference type="ARBA" id="ARBA00004370"/>
    </source>
</evidence>
<dbReference type="EMBL" id="CP025746">
    <property type="protein sequence ID" value="QAA32028.1"/>
    <property type="molecule type" value="Genomic_DNA"/>
</dbReference>
<accession>A0A410DSL8</accession>
<dbReference type="Pfam" id="PF03793">
    <property type="entry name" value="PASTA"/>
    <property type="match status" value="2"/>
</dbReference>
<dbReference type="PANTHER" id="PTHR30627:SF1">
    <property type="entry name" value="PEPTIDOGLYCAN D,D-TRANSPEPTIDASE FTSI"/>
    <property type="match status" value="1"/>
</dbReference>